<protein>
    <submittedName>
        <fullName evidence="1">Unplaced genomic scaffold SPHSTscaffold_226, whole genome shotgun sequence</fullName>
    </submittedName>
</protein>
<sequence length="82" mass="9230">PLLTLSPTIPFQYQPLLPHHQRIQTLHVSSTSNHLVDVGPCEAEWVRVVEMIDAPYVCGRTLKLSPQLPQTRCVFCLSSVHV</sequence>
<gene>
    <name evidence="1" type="ORF">M422DRAFT_37258</name>
</gene>
<evidence type="ECO:0000313" key="2">
    <source>
        <dbReference type="Proteomes" id="UP000054279"/>
    </source>
</evidence>
<accession>A0A0C9UTY3</accession>
<evidence type="ECO:0000313" key="1">
    <source>
        <dbReference type="EMBL" id="KIJ28660.1"/>
    </source>
</evidence>
<dbReference type="EMBL" id="KN837301">
    <property type="protein sequence ID" value="KIJ28660.1"/>
    <property type="molecule type" value="Genomic_DNA"/>
</dbReference>
<proteinExistence type="predicted"/>
<name>A0A0C9UTY3_SPHS4</name>
<dbReference type="HOGENOM" id="CLU_2564805_0_0_1"/>
<feature type="non-terminal residue" evidence="1">
    <location>
        <position position="1"/>
    </location>
</feature>
<keyword evidence="2" id="KW-1185">Reference proteome</keyword>
<dbReference type="AlphaFoldDB" id="A0A0C9UTY3"/>
<reference evidence="1 2" key="1">
    <citation type="submission" date="2014-06" db="EMBL/GenBank/DDBJ databases">
        <title>Evolutionary Origins and Diversification of the Mycorrhizal Mutualists.</title>
        <authorList>
            <consortium name="DOE Joint Genome Institute"/>
            <consortium name="Mycorrhizal Genomics Consortium"/>
            <person name="Kohler A."/>
            <person name="Kuo A."/>
            <person name="Nagy L.G."/>
            <person name="Floudas D."/>
            <person name="Copeland A."/>
            <person name="Barry K.W."/>
            <person name="Cichocki N."/>
            <person name="Veneault-Fourrey C."/>
            <person name="LaButti K."/>
            <person name="Lindquist E.A."/>
            <person name="Lipzen A."/>
            <person name="Lundell T."/>
            <person name="Morin E."/>
            <person name="Murat C."/>
            <person name="Riley R."/>
            <person name="Ohm R."/>
            <person name="Sun H."/>
            <person name="Tunlid A."/>
            <person name="Henrissat B."/>
            <person name="Grigoriev I.V."/>
            <person name="Hibbett D.S."/>
            <person name="Martin F."/>
        </authorList>
    </citation>
    <scope>NUCLEOTIDE SEQUENCE [LARGE SCALE GENOMIC DNA]</scope>
    <source>
        <strain evidence="1 2">SS14</strain>
    </source>
</reference>
<dbReference type="Proteomes" id="UP000054279">
    <property type="component" value="Unassembled WGS sequence"/>
</dbReference>
<organism evidence="1 2">
    <name type="scientific">Sphaerobolus stellatus (strain SS14)</name>
    <dbReference type="NCBI Taxonomy" id="990650"/>
    <lineage>
        <taxon>Eukaryota</taxon>
        <taxon>Fungi</taxon>
        <taxon>Dikarya</taxon>
        <taxon>Basidiomycota</taxon>
        <taxon>Agaricomycotina</taxon>
        <taxon>Agaricomycetes</taxon>
        <taxon>Phallomycetidae</taxon>
        <taxon>Geastrales</taxon>
        <taxon>Sphaerobolaceae</taxon>
        <taxon>Sphaerobolus</taxon>
    </lineage>
</organism>